<reference evidence="6" key="1">
    <citation type="submission" date="2020-07" db="EMBL/GenBank/DDBJ databases">
        <title>novel species isolated from the respiratory tract of Marmot.</title>
        <authorList>
            <person name="Zhang G."/>
        </authorList>
    </citation>
    <scope>NUCLEOTIDE SEQUENCE [LARGE SCALE GENOMIC DNA]</scope>
    <source>
        <strain evidence="6">686</strain>
    </source>
</reference>
<dbReference type="Proteomes" id="UP000515663">
    <property type="component" value="Chromosome"/>
</dbReference>
<dbReference type="FunFam" id="3.40.50.300:FF:000134">
    <property type="entry name" value="Iron-enterobactin ABC transporter ATP-binding protein"/>
    <property type="match status" value="1"/>
</dbReference>
<proteinExistence type="predicted"/>
<dbReference type="Pfam" id="PF00005">
    <property type="entry name" value="ABC_tran"/>
    <property type="match status" value="1"/>
</dbReference>
<dbReference type="AlphaFoldDB" id="A0A7D7LV21"/>
<dbReference type="GO" id="GO:0005524">
    <property type="term" value="F:ATP binding"/>
    <property type="evidence" value="ECO:0007669"/>
    <property type="project" value="UniProtKB-KW"/>
</dbReference>
<dbReference type="PROSITE" id="PS50893">
    <property type="entry name" value="ABC_TRANSPORTER_2"/>
    <property type="match status" value="1"/>
</dbReference>
<protein>
    <submittedName>
        <fullName evidence="5">ABC transporter ATP-binding protein</fullName>
    </submittedName>
</protein>
<feature type="domain" description="ABC transporter" evidence="4">
    <location>
        <begin position="3"/>
        <end position="234"/>
    </location>
</feature>
<evidence type="ECO:0000259" key="4">
    <source>
        <dbReference type="PROSITE" id="PS50893"/>
    </source>
</evidence>
<dbReference type="PANTHER" id="PTHR42794:SF2">
    <property type="entry name" value="ABC TRANSPORTER ATP-BINDING PROTEIN"/>
    <property type="match status" value="1"/>
</dbReference>
<organism evidence="5 6">
    <name type="scientific">Gordonia jinghuaiqii</name>
    <dbReference type="NCBI Taxonomy" id="2758710"/>
    <lineage>
        <taxon>Bacteria</taxon>
        <taxon>Bacillati</taxon>
        <taxon>Actinomycetota</taxon>
        <taxon>Actinomycetes</taxon>
        <taxon>Mycobacteriales</taxon>
        <taxon>Gordoniaceae</taxon>
        <taxon>Gordonia</taxon>
    </lineage>
</organism>
<dbReference type="CDD" id="cd03214">
    <property type="entry name" value="ABC_Iron-Siderophores_B12_Hemin"/>
    <property type="match status" value="1"/>
</dbReference>
<dbReference type="InterPro" id="IPR017871">
    <property type="entry name" value="ABC_transporter-like_CS"/>
</dbReference>
<dbReference type="InterPro" id="IPR003439">
    <property type="entry name" value="ABC_transporter-like_ATP-bd"/>
</dbReference>
<dbReference type="InterPro" id="IPR003593">
    <property type="entry name" value="AAA+_ATPase"/>
</dbReference>
<evidence type="ECO:0000313" key="6">
    <source>
        <dbReference type="Proteomes" id="UP000515663"/>
    </source>
</evidence>
<keyword evidence="2" id="KW-0547">Nucleotide-binding</keyword>
<dbReference type="RefSeq" id="WP_219851150.1">
    <property type="nucleotide sequence ID" value="NZ_CP059491.1"/>
</dbReference>
<dbReference type="SMART" id="SM00382">
    <property type="entry name" value="AAA"/>
    <property type="match status" value="1"/>
</dbReference>
<keyword evidence="1" id="KW-0813">Transport</keyword>
<dbReference type="Gene3D" id="3.40.50.300">
    <property type="entry name" value="P-loop containing nucleotide triphosphate hydrolases"/>
    <property type="match status" value="1"/>
</dbReference>
<evidence type="ECO:0000313" key="5">
    <source>
        <dbReference type="EMBL" id="QMT03037.1"/>
    </source>
</evidence>
<dbReference type="EMBL" id="CP059491">
    <property type="protein sequence ID" value="QMT03037.1"/>
    <property type="molecule type" value="Genomic_DNA"/>
</dbReference>
<dbReference type="GO" id="GO:0016887">
    <property type="term" value="F:ATP hydrolysis activity"/>
    <property type="evidence" value="ECO:0007669"/>
    <property type="project" value="InterPro"/>
</dbReference>
<name>A0A7D7LV21_9ACTN</name>
<dbReference type="KEGG" id="gji:H1R19_07960"/>
<sequence length="273" mass="29394">MTIRAHKVSWTRGGNLVLDDVTLVAEPGEMIGILGPNGSGKSSLLRALGGLARPQLGEVSIDGTDITTIRRRQLARRVAVVSQHATTDVDLSVIDVVRLGRIPHRSTFGDDDHGERVVAEVLARTGLASKAHDRWHTLSGGEKQRAQIARALAQEPAELLLDEPTNHLDIRHQLELLGFVASLGITSYAALHDLNLAAMFCHRVMVLCAGRVVGFGSPAQVITAEMIAEVYGVDANVEVSADGMASVRFAPPMGGMRRRRHCRNTATADLSPR</sequence>
<evidence type="ECO:0000256" key="1">
    <source>
        <dbReference type="ARBA" id="ARBA00022448"/>
    </source>
</evidence>
<evidence type="ECO:0000256" key="2">
    <source>
        <dbReference type="ARBA" id="ARBA00022741"/>
    </source>
</evidence>
<gene>
    <name evidence="5" type="ORF">H1R19_07960</name>
</gene>
<dbReference type="PANTHER" id="PTHR42794">
    <property type="entry name" value="HEMIN IMPORT ATP-BINDING PROTEIN HMUV"/>
    <property type="match status" value="1"/>
</dbReference>
<evidence type="ECO:0000256" key="3">
    <source>
        <dbReference type="ARBA" id="ARBA00022840"/>
    </source>
</evidence>
<accession>A0A7D7LV21</accession>
<keyword evidence="6" id="KW-1185">Reference proteome</keyword>
<dbReference type="SUPFAM" id="SSF52540">
    <property type="entry name" value="P-loop containing nucleoside triphosphate hydrolases"/>
    <property type="match status" value="1"/>
</dbReference>
<dbReference type="PROSITE" id="PS00211">
    <property type="entry name" value="ABC_TRANSPORTER_1"/>
    <property type="match status" value="1"/>
</dbReference>
<dbReference type="InterPro" id="IPR027417">
    <property type="entry name" value="P-loop_NTPase"/>
</dbReference>
<keyword evidence="3 5" id="KW-0067">ATP-binding</keyword>